<reference evidence="1 2" key="1">
    <citation type="submission" date="2016-01" db="EMBL/GenBank/DDBJ databases">
        <authorList>
            <person name="Oliw E.H."/>
        </authorList>
    </citation>
    <scope>NUCLEOTIDE SEQUENCE [LARGE SCALE GENOMIC DNA]</scope>
    <source>
        <strain evidence="1 2">DY10</strain>
    </source>
</reference>
<dbReference type="Proteomes" id="UP000187941">
    <property type="component" value="Chromosome"/>
</dbReference>
<evidence type="ECO:0000313" key="2">
    <source>
        <dbReference type="Proteomes" id="UP000187941"/>
    </source>
</evidence>
<dbReference type="STRING" id="1178516.AWR27_18055"/>
<accession>A0A1P9X099</accession>
<proteinExistence type="predicted"/>
<dbReference type="KEGG" id="smon:AWR27_18055"/>
<evidence type="ECO:0000313" key="1">
    <source>
        <dbReference type="EMBL" id="AQG81056.1"/>
    </source>
</evidence>
<keyword evidence="2" id="KW-1185">Reference proteome</keyword>
<gene>
    <name evidence="1" type="ORF">AWR27_18055</name>
</gene>
<sequence>MKFWFNNICPIMKRSLLIALNSVILLWVVAQTSSAQLKSAMNGNLLTLNGHPIHVNMLPLNSRGVLAWMEGDPASKPHKPLPFRVYLRRAGAVIRYGASDDTRAVYSAQLHDILPVARLGDELVLELAGTQAGQQVIHVLKLHSFNWLLPEDNC</sequence>
<protein>
    <submittedName>
        <fullName evidence="1">Uncharacterized protein</fullName>
    </submittedName>
</protein>
<name>A0A1P9X099_9BACT</name>
<organism evidence="1 2">
    <name type="scientific">Spirosoma montaniterrae</name>
    <dbReference type="NCBI Taxonomy" id="1178516"/>
    <lineage>
        <taxon>Bacteria</taxon>
        <taxon>Pseudomonadati</taxon>
        <taxon>Bacteroidota</taxon>
        <taxon>Cytophagia</taxon>
        <taxon>Cytophagales</taxon>
        <taxon>Cytophagaceae</taxon>
        <taxon>Spirosoma</taxon>
    </lineage>
</organism>
<dbReference type="EMBL" id="CP014263">
    <property type="protein sequence ID" value="AQG81056.1"/>
    <property type="molecule type" value="Genomic_DNA"/>
</dbReference>
<dbReference type="AlphaFoldDB" id="A0A1P9X099"/>